<dbReference type="RefSeq" id="WP_168911079.1">
    <property type="nucleotide sequence ID" value="NZ_JABACI010000001.1"/>
</dbReference>
<proteinExistence type="predicted"/>
<evidence type="ECO:0000259" key="1">
    <source>
        <dbReference type="Pfam" id="PF24201"/>
    </source>
</evidence>
<reference evidence="2 3" key="1">
    <citation type="submission" date="2020-04" db="EMBL/GenBank/DDBJ databases">
        <title>CFH 90308 Microbacterium sp.</title>
        <authorList>
            <person name="Nie G."/>
            <person name="Ming H."/>
            <person name="Xia T."/>
        </authorList>
    </citation>
    <scope>NUCLEOTIDE SEQUENCE [LARGE SCALE GENOMIC DNA]</scope>
    <source>
        <strain evidence="2 3">CFH 90308</strain>
    </source>
</reference>
<evidence type="ECO:0000313" key="2">
    <source>
        <dbReference type="EMBL" id="NLP82587.1"/>
    </source>
</evidence>
<protein>
    <recommendedName>
        <fullName evidence="1">DUF7426 domain-containing protein</fullName>
    </recommendedName>
</protein>
<gene>
    <name evidence="2" type="ORF">HF576_01875</name>
</gene>
<keyword evidence="3" id="KW-1185">Reference proteome</keyword>
<dbReference type="EMBL" id="JABACI010000001">
    <property type="protein sequence ID" value="NLP82587.1"/>
    <property type="molecule type" value="Genomic_DNA"/>
</dbReference>
<comment type="caution">
    <text evidence="2">The sequence shown here is derived from an EMBL/GenBank/DDBJ whole genome shotgun (WGS) entry which is preliminary data.</text>
</comment>
<dbReference type="Pfam" id="PF24201">
    <property type="entry name" value="DUF7426"/>
    <property type="match status" value="1"/>
</dbReference>
<name>A0ABX1K6H7_9MICO</name>
<feature type="domain" description="DUF7426" evidence="1">
    <location>
        <begin position="5"/>
        <end position="113"/>
    </location>
</feature>
<evidence type="ECO:0000313" key="3">
    <source>
        <dbReference type="Proteomes" id="UP001429745"/>
    </source>
</evidence>
<dbReference type="InterPro" id="IPR055849">
    <property type="entry name" value="DUF7426"/>
</dbReference>
<sequence length="136" mass="15011">MSFTDFEEWVTPSLELTLRGCTYVVRPPSVEAGKKIAAAAVRGEIRLGMIKGVTEVPEEIQRVLDTIGADEHPALGETWAQMHEAGLDRVTIDRAAYYAVFYWARGKDYADSLAKILWAKRDVDEPADAGDADPKA</sequence>
<accession>A0ABX1K6H7</accession>
<organism evidence="2 3">
    <name type="scientific">Microbacterium salsuginis</name>
    <dbReference type="NCBI Taxonomy" id="2722803"/>
    <lineage>
        <taxon>Bacteria</taxon>
        <taxon>Bacillati</taxon>
        <taxon>Actinomycetota</taxon>
        <taxon>Actinomycetes</taxon>
        <taxon>Micrococcales</taxon>
        <taxon>Microbacteriaceae</taxon>
        <taxon>Microbacterium</taxon>
    </lineage>
</organism>
<dbReference type="Proteomes" id="UP001429745">
    <property type="component" value="Unassembled WGS sequence"/>
</dbReference>